<dbReference type="GO" id="GO:0052381">
    <property type="term" value="F:tRNA dimethylallyltransferase activity"/>
    <property type="evidence" value="ECO:0007669"/>
    <property type="project" value="UniProtKB-UniRule"/>
</dbReference>
<dbReference type="SUPFAM" id="SSF52540">
    <property type="entry name" value="P-loop containing nucleoside triphosphate hydrolases"/>
    <property type="match status" value="2"/>
</dbReference>
<sequence length="319" mass="34438">MTDPVSPLVLLAGPTASGKSRLALALAERLDGTVINADSAQVYRDLRIVSARPSEHDEARAPHRLYGVLDGGDVCSAARWADMAAAEVHAAWTAGRLPLVVGGTGLYMQALTEGLAAIPDIPPDVRAAARARLAARGTAAFHAELAARDPEMAARLDPGNSQRLARAWEVLEATGRSLAWWQRQPPAPPPLRARTLTVVLDPPRDALNAVIDARVEAMRAAGALDEVAALLARRLPPDRPVMRAVGVPHLAAHLRGDLTLPEAVARMQAATRQYAKRQRTWLRHRTQADVVAQPIDPAQFSESLFEETFANVRRFLLTP</sequence>
<feature type="site" description="Interaction with substrate tRNA" evidence="10">
    <location>
        <position position="126"/>
    </location>
</feature>
<evidence type="ECO:0000256" key="10">
    <source>
        <dbReference type="HAMAP-Rule" id="MF_00185"/>
    </source>
</evidence>
<evidence type="ECO:0000256" key="5">
    <source>
        <dbReference type="ARBA" id="ARBA00022694"/>
    </source>
</evidence>
<evidence type="ECO:0000313" key="15">
    <source>
        <dbReference type="Proteomes" id="UP000434582"/>
    </source>
</evidence>
<evidence type="ECO:0000313" key="14">
    <source>
        <dbReference type="EMBL" id="MQX34972.1"/>
    </source>
</evidence>
<evidence type="ECO:0000256" key="8">
    <source>
        <dbReference type="ARBA" id="ARBA00022842"/>
    </source>
</evidence>
<keyword evidence="5 10" id="KW-0819">tRNA processing</keyword>
<evidence type="ECO:0000256" key="3">
    <source>
        <dbReference type="ARBA" id="ARBA00005842"/>
    </source>
</evidence>
<evidence type="ECO:0000256" key="13">
    <source>
        <dbReference type="RuleBase" id="RU003785"/>
    </source>
</evidence>
<feature type="region of interest" description="Interaction with substrate tRNA" evidence="10">
    <location>
        <begin position="162"/>
        <end position="166"/>
    </location>
</feature>
<reference evidence="14 15" key="1">
    <citation type="submission" date="2019-10" db="EMBL/GenBank/DDBJ databases">
        <title>Draft whole-genome sequence of the purple nonsulfur photosynthetic bacterium Roseospira navarrensis DSM 15114.</title>
        <authorList>
            <person name="Kyndt J.A."/>
            <person name="Meyer T.E."/>
        </authorList>
    </citation>
    <scope>NUCLEOTIDE SEQUENCE [LARGE SCALE GENOMIC DNA]</scope>
    <source>
        <strain evidence="14 15">DSM 15114</strain>
    </source>
</reference>
<keyword evidence="7 10" id="KW-0067">ATP-binding</keyword>
<dbReference type="GO" id="GO:0006400">
    <property type="term" value="P:tRNA modification"/>
    <property type="evidence" value="ECO:0007669"/>
    <property type="project" value="TreeGrafter"/>
</dbReference>
<comment type="similarity">
    <text evidence="3 10 13">Belongs to the IPP transferase family.</text>
</comment>
<evidence type="ECO:0000256" key="7">
    <source>
        <dbReference type="ARBA" id="ARBA00022840"/>
    </source>
</evidence>
<dbReference type="GO" id="GO:0005524">
    <property type="term" value="F:ATP binding"/>
    <property type="evidence" value="ECO:0007669"/>
    <property type="project" value="UniProtKB-UniRule"/>
</dbReference>
<dbReference type="PANTHER" id="PTHR11088">
    <property type="entry name" value="TRNA DIMETHYLALLYLTRANSFERASE"/>
    <property type="match status" value="1"/>
</dbReference>
<feature type="region of interest" description="Interaction with substrate tRNA" evidence="10">
    <location>
        <begin position="38"/>
        <end position="41"/>
    </location>
</feature>
<evidence type="ECO:0000256" key="6">
    <source>
        <dbReference type="ARBA" id="ARBA00022741"/>
    </source>
</evidence>
<dbReference type="Gene3D" id="3.40.50.300">
    <property type="entry name" value="P-loop containing nucleotide triphosphate hydrolases"/>
    <property type="match status" value="1"/>
</dbReference>
<proteinExistence type="inferred from homology"/>
<keyword evidence="8 10" id="KW-0460">Magnesium</keyword>
<dbReference type="EMBL" id="WIVE01000001">
    <property type="protein sequence ID" value="MQX34972.1"/>
    <property type="molecule type" value="Genomic_DNA"/>
</dbReference>
<dbReference type="PANTHER" id="PTHR11088:SF60">
    <property type="entry name" value="TRNA DIMETHYLALLYLTRANSFERASE"/>
    <property type="match status" value="1"/>
</dbReference>
<organism evidence="14 15">
    <name type="scientific">Roseospira navarrensis</name>
    <dbReference type="NCBI Taxonomy" id="140058"/>
    <lineage>
        <taxon>Bacteria</taxon>
        <taxon>Pseudomonadati</taxon>
        <taxon>Pseudomonadota</taxon>
        <taxon>Alphaproteobacteria</taxon>
        <taxon>Rhodospirillales</taxon>
        <taxon>Rhodospirillaceae</taxon>
        <taxon>Roseospira</taxon>
    </lineage>
</organism>
<evidence type="ECO:0000256" key="1">
    <source>
        <dbReference type="ARBA" id="ARBA00001946"/>
    </source>
</evidence>
<dbReference type="HAMAP" id="MF_00185">
    <property type="entry name" value="IPP_trans"/>
    <property type="match status" value="1"/>
</dbReference>
<evidence type="ECO:0000256" key="11">
    <source>
        <dbReference type="RuleBase" id="RU003783"/>
    </source>
</evidence>
<comment type="caution">
    <text evidence="14">The sequence shown here is derived from an EMBL/GenBank/DDBJ whole genome shotgun (WGS) entry which is preliminary data.</text>
</comment>
<comment type="catalytic activity">
    <reaction evidence="9 10 11">
        <text>adenosine(37) in tRNA + dimethylallyl diphosphate = N(6)-dimethylallyladenosine(37) in tRNA + diphosphate</text>
        <dbReference type="Rhea" id="RHEA:26482"/>
        <dbReference type="Rhea" id="RHEA-COMP:10162"/>
        <dbReference type="Rhea" id="RHEA-COMP:10375"/>
        <dbReference type="ChEBI" id="CHEBI:33019"/>
        <dbReference type="ChEBI" id="CHEBI:57623"/>
        <dbReference type="ChEBI" id="CHEBI:74411"/>
        <dbReference type="ChEBI" id="CHEBI:74415"/>
        <dbReference type="EC" id="2.5.1.75"/>
    </reaction>
</comment>
<keyword evidence="4 10" id="KW-0808">Transferase</keyword>
<dbReference type="Gene3D" id="1.10.20.140">
    <property type="match status" value="1"/>
</dbReference>
<name>A0A7X2D2W5_9PROT</name>
<feature type="site" description="Interaction with substrate tRNA" evidence="10">
    <location>
        <position position="104"/>
    </location>
</feature>
<dbReference type="NCBIfam" id="TIGR00174">
    <property type="entry name" value="miaA"/>
    <property type="match status" value="1"/>
</dbReference>
<accession>A0A7X2D2W5</accession>
<gene>
    <name evidence="10 14" type="primary">miaA</name>
    <name evidence="14" type="ORF">GHC57_00415</name>
</gene>
<feature type="binding site" evidence="10">
    <location>
        <begin position="15"/>
        <end position="20"/>
    </location>
    <ligand>
        <name>substrate</name>
    </ligand>
</feature>
<evidence type="ECO:0000256" key="2">
    <source>
        <dbReference type="ARBA" id="ARBA00003213"/>
    </source>
</evidence>
<dbReference type="OrthoDB" id="9776390at2"/>
<dbReference type="EC" id="2.5.1.75" evidence="10"/>
<evidence type="ECO:0000256" key="4">
    <source>
        <dbReference type="ARBA" id="ARBA00022679"/>
    </source>
</evidence>
<dbReference type="AlphaFoldDB" id="A0A7X2D2W5"/>
<dbReference type="Pfam" id="PF01715">
    <property type="entry name" value="IPPT"/>
    <property type="match status" value="1"/>
</dbReference>
<evidence type="ECO:0000256" key="12">
    <source>
        <dbReference type="RuleBase" id="RU003784"/>
    </source>
</evidence>
<comment type="subunit">
    <text evidence="10">Monomer.</text>
</comment>
<evidence type="ECO:0000256" key="9">
    <source>
        <dbReference type="ARBA" id="ARBA00049563"/>
    </source>
</evidence>
<dbReference type="InterPro" id="IPR039657">
    <property type="entry name" value="Dimethylallyltransferase"/>
</dbReference>
<comment type="function">
    <text evidence="2 10 12">Catalyzes the transfer of a dimethylallyl group onto the adenine at position 37 in tRNAs that read codons beginning with uridine, leading to the formation of N6-(dimethylallyl)adenosine (i(6)A).</text>
</comment>
<dbReference type="RefSeq" id="WP_153339982.1">
    <property type="nucleotide sequence ID" value="NZ_WIVE01000001.1"/>
</dbReference>
<dbReference type="InterPro" id="IPR027417">
    <property type="entry name" value="P-loop_NTPase"/>
</dbReference>
<dbReference type="Proteomes" id="UP000434582">
    <property type="component" value="Unassembled WGS sequence"/>
</dbReference>
<dbReference type="InterPro" id="IPR018022">
    <property type="entry name" value="IPT"/>
</dbReference>
<comment type="caution">
    <text evidence="10">Lacks conserved residue(s) required for the propagation of feature annotation.</text>
</comment>
<protein>
    <recommendedName>
        <fullName evidence="10">tRNA dimethylallyltransferase</fullName>
        <ecNumber evidence="10">2.5.1.75</ecNumber>
    </recommendedName>
    <alternativeName>
        <fullName evidence="10">Dimethylallyl diphosphate:tRNA dimethylallyltransferase</fullName>
        <shortName evidence="10">DMAPP:tRNA dimethylallyltransferase</shortName>
        <shortName evidence="10">DMATase</shortName>
    </alternativeName>
    <alternativeName>
        <fullName evidence="10">Isopentenyl-diphosphate:tRNA isopentenyltransferase</fullName>
        <shortName evidence="10">IPP transferase</shortName>
        <shortName evidence="10">IPPT</shortName>
        <shortName evidence="10">IPTase</shortName>
    </alternativeName>
</protein>
<keyword evidence="6 10" id="KW-0547">Nucleotide-binding</keyword>
<feature type="binding site" evidence="10">
    <location>
        <begin position="13"/>
        <end position="20"/>
    </location>
    <ligand>
        <name>ATP</name>
        <dbReference type="ChEBI" id="CHEBI:30616"/>
    </ligand>
</feature>
<keyword evidence="15" id="KW-1185">Reference proteome</keyword>
<comment type="cofactor">
    <cofactor evidence="1 10">
        <name>Mg(2+)</name>
        <dbReference type="ChEBI" id="CHEBI:18420"/>
    </cofactor>
</comment>